<accession>A0ABQ1GUI8</accession>
<gene>
    <name evidence="1" type="ORF">GCM10007416_23650</name>
</gene>
<sequence>MDRIHGSPTGSGEQRLNKRVLHMLLRFGHRDFLLRHLTRHRPEKLMEKYWRRKERETERQEAQMTS</sequence>
<evidence type="ECO:0000313" key="1">
    <source>
        <dbReference type="EMBL" id="GGA49786.1"/>
    </source>
</evidence>
<protein>
    <submittedName>
        <fullName evidence="1">Uncharacterized protein</fullName>
    </submittedName>
</protein>
<dbReference type="Proteomes" id="UP000617979">
    <property type="component" value="Unassembled WGS sequence"/>
</dbReference>
<keyword evidence="2" id="KW-1185">Reference proteome</keyword>
<proteinExistence type="predicted"/>
<dbReference type="RefSeq" id="WP_188432735.1">
    <property type="nucleotide sequence ID" value="NZ_BMEX01000008.1"/>
</dbReference>
<name>A0ABQ1GUI8_9BACL</name>
<dbReference type="EMBL" id="BMEX01000008">
    <property type="protein sequence ID" value="GGA49786.1"/>
    <property type="molecule type" value="Genomic_DNA"/>
</dbReference>
<evidence type="ECO:0000313" key="2">
    <source>
        <dbReference type="Proteomes" id="UP000617979"/>
    </source>
</evidence>
<reference evidence="2" key="1">
    <citation type="journal article" date="2019" name="Int. J. Syst. Evol. Microbiol.">
        <title>The Global Catalogue of Microorganisms (GCM) 10K type strain sequencing project: providing services to taxonomists for standard genome sequencing and annotation.</title>
        <authorList>
            <consortium name="The Broad Institute Genomics Platform"/>
            <consortium name="The Broad Institute Genome Sequencing Center for Infectious Disease"/>
            <person name="Wu L."/>
            <person name="Ma J."/>
        </authorList>
    </citation>
    <scope>NUCLEOTIDE SEQUENCE [LARGE SCALE GENOMIC DNA]</scope>
    <source>
        <strain evidence="2">CGMCC 1.12404</strain>
    </source>
</reference>
<organism evidence="1 2">
    <name type="scientific">Kroppenstedtia guangzhouensis</name>
    <dbReference type="NCBI Taxonomy" id="1274356"/>
    <lineage>
        <taxon>Bacteria</taxon>
        <taxon>Bacillati</taxon>
        <taxon>Bacillota</taxon>
        <taxon>Bacilli</taxon>
        <taxon>Bacillales</taxon>
        <taxon>Thermoactinomycetaceae</taxon>
        <taxon>Kroppenstedtia</taxon>
    </lineage>
</organism>
<comment type="caution">
    <text evidence="1">The sequence shown here is derived from an EMBL/GenBank/DDBJ whole genome shotgun (WGS) entry which is preliminary data.</text>
</comment>